<dbReference type="AlphaFoldDB" id="A0A0B1S2E6"/>
<dbReference type="EMBL" id="KN610785">
    <property type="protein sequence ID" value="KHJ77415.1"/>
    <property type="molecule type" value="Genomic_DNA"/>
</dbReference>
<organism evidence="2 3">
    <name type="scientific">Oesophagostomum dentatum</name>
    <name type="common">Nodular worm</name>
    <dbReference type="NCBI Taxonomy" id="61180"/>
    <lineage>
        <taxon>Eukaryota</taxon>
        <taxon>Metazoa</taxon>
        <taxon>Ecdysozoa</taxon>
        <taxon>Nematoda</taxon>
        <taxon>Chromadorea</taxon>
        <taxon>Rhabditida</taxon>
        <taxon>Rhabditina</taxon>
        <taxon>Rhabditomorpha</taxon>
        <taxon>Strongyloidea</taxon>
        <taxon>Strongylidae</taxon>
        <taxon>Oesophagostomum</taxon>
    </lineage>
</organism>
<feature type="compositionally biased region" description="Acidic residues" evidence="1">
    <location>
        <begin position="206"/>
        <end position="224"/>
    </location>
</feature>
<reference evidence="2 3" key="1">
    <citation type="submission" date="2014-03" db="EMBL/GenBank/DDBJ databases">
        <title>Draft genome of the hookworm Oesophagostomum dentatum.</title>
        <authorList>
            <person name="Mitreva M."/>
        </authorList>
    </citation>
    <scope>NUCLEOTIDE SEQUENCE [LARGE SCALE GENOMIC DNA]</scope>
    <source>
        <strain evidence="2 3">OD-Hann</strain>
    </source>
</reference>
<dbReference type="GO" id="GO:0003677">
    <property type="term" value="F:DNA binding"/>
    <property type="evidence" value="ECO:0007669"/>
    <property type="project" value="TreeGrafter"/>
</dbReference>
<dbReference type="InterPro" id="IPR044998">
    <property type="entry name" value="Timeless"/>
</dbReference>
<dbReference type="GO" id="GO:0031298">
    <property type="term" value="C:replication fork protection complex"/>
    <property type="evidence" value="ECO:0007669"/>
    <property type="project" value="TreeGrafter"/>
</dbReference>
<sequence>MDVLDFIEPNLSRPRTRKQILSKLKEFGLDPLGAKANKGSVLDRNFPIIQMKQLIEEFNAKEDKENEDMVDFIKTRLAETHGEFSRPKIIKQINYLGIDYERKRKPTSKKYKEWTEGLRTELAALKLQYEEMDAEDHELIDLVDYVMRRLSEKKLRRQVERELEALGAVIKRREKPRASRKKQGKDELNEIDEDEQNPGSYRSESSDAELELEELSDDDHDEASEPSNGVEKENITPNAKADTTHSVIEDISRNVTPVKASPLDVEDSQDSTKKRKRVLASSDEEDDAVPVEERKERTLSDSPIAVKQKKHRVVLSDSDED</sequence>
<name>A0A0B1S2E6_OESDE</name>
<dbReference type="Proteomes" id="UP000053660">
    <property type="component" value="Unassembled WGS sequence"/>
</dbReference>
<dbReference type="GO" id="GO:0000076">
    <property type="term" value="P:DNA replication checkpoint signaling"/>
    <property type="evidence" value="ECO:0007669"/>
    <property type="project" value="TreeGrafter"/>
</dbReference>
<dbReference type="PANTHER" id="PTHR22940:SF4">
    <property type="entry name" value="PROTEIN TIMELESS HOMOLOG"/>
    <property type="match status" value="1"/>
</dbReference>
<feature type="compositionally biased region" description="Basic residues" evidence="1">
    <location>
        <begin position="172"/>
        <end position="183"/>
    </location>
</feature>
<gene>
    <name evidence="2" type="ORF">OESDEN_22965</name>
</gene>
<feature type="region of interest" description="Disordered" evidence="1">
    <location>
        <begin position="172"/>
        <end position="321"/>
    </location>
</feature>
<dbReference type="OrthoDB" id="310853at2759"/>
<protein>
    <submittedName>
        <fullName evidence="2">Uncharacterized protein</fullName>
    </submittedName>
</protein>
<accession>A0A0B1S2E6</accession>
<keyword evidence="3" id="KW-1185">Reference proteome</keyword>
<evidence type="ECO:0000256" key="1">
    <source>
        <dbReference type="SAM" id="MobiDB-lite"/>
    </source>
</evidence>
<dbReference type="GO" id="GO:0043111">
    <property type="term" value="P:replication fork arrest"/>
    <property type="evidence" value="ECO:0007669"/>
    <property type="project" value="TreeGrafter"/>
</dbReference>
<evidence type="ECO:0000313" key="2">
    <source>
        <dbReference type="EMBL" id="KHJ77415.1"/>
    </source>
</evidence>
<dbReference type="PANTHER" id="PTHR22940">
    <property type="entry name" value="TIMEOUT/TIMELESS-2"/>
    <property type="match status" value="1"/>
</dbReference>
<dbReference type="GO" id="GO:0006281">
    <property type="term" value="P:DNA repair"/>
    <property type="evidence" value="ECO:0007669"/>
    <property type="project" value="TreeGrafter"/>
</dbReference>
<evidence type="ECO:0000313" key="3">
    <source>
        <dbReference type="Proteomes" id="UP000053660"/>
    </source>
</evidence>
<dbReference type="Pfam" id="PF26019">
    <property type="entry name" value="HTH_TIMELESS"/>
    <property type="match status" value="2"/>
</dbReference>
<proteinExistence type="predicted"/>